<name>A0A1N6NE80_9BACI</name>
<organism evidence="1 2">
    <name type="scientific">Domibacillus enclensis</name>
    <dbReference type="NCBI Taxonomy" id="1017273"/>
    <lineage>
        <taxon>Bacteria</taxon>
        <taxon>Bacillati</taxon>
        <taxon>Bacillota</taxon>
        <taxon>Bacilli</taxon>
        <taxon>Bacillales</taxon>
        <taxon>Bacillaceae</taxon>
        <taxon>Domibacillus</taxon>
    </lineage>
</organism>
<evidence type="ECO:0000313" key="2">
    <source>
        <dbReference type="Proteomes" id="UP000186385"/>
    </source>
</evidence>
<gene>
    <name evidence="1" type="ORF">SAMN05443094_101122</name>
</gene>
<dbReference type="Proteomes" id="UP000186385">
    <property type="component" value="Unassembled WGS sequence"/>
</dbReference>
<proteinExistence type="predicted"/>
<sequence>MEMYREAYEYYNEMCESFGMKQIPFYRFMHNLTEEQIELYIRKAI</sequence>
<reference evidence="1 2" key="1">
    <citation type="submission" date="2017-01" db="EMBL/GenBank/DDBJ databases">
        <authorList>
            <person name="Mah S.A."/>
            <person name="Swanson W.J."/>
            <person name="Moy G.W."/>
            <person name="Vacquier V.D."/>
        </authorList>
    </citation>
    <scope>NUCLEOTIDE SEQUENCE [LARGE SCALE GENOMIC DNA]</scope>
    <source>
        <strain evidence="1 2">NIO-1016</strain>
    </source>
</reference>
<protein>
    <submittedName>
        <fullName evidence="1">Uncharacterized protein</fullName>
    </submittedName>
</protein>
<accession>A0A1N6NE80</accession>
<dbReference type="EMBL" id="FTLX01000001">
    <property type="protein sequence ID" value="SIP90361.1"/>
    <property type="molecule type" value="Genomic_DNA"/>
</dbReference>
<dbReference type="AlphaFoldDB" id="A0A1N6NE80"/>
<evidence type="ECO:0000313" key="1">
    <source>
        <dbReference type="EMBL" id="SIP90361.1"/>
    </source>
</evidence>
<dbReference type="RefSeq" id="WP_169714072.1">
    <property type="nucleotide sequence ID" value="NZ_FTLX01000001.1"/>
</dbReference>